<protein>
    <recommendedName>
        <fullName evidence="5">DUF2452 domain-containing protein</fullName>
    </recommendedName>
</protein>
<dbReference type="PANTHER" id="PTHR14553:SF1">
    <property type="entry name" value="SIMILAR TO CHROMOSOME 1 OPEN READING FRAME 50"/>
    <property type="match status" value="1"/>
</dbReference>
<dbReference type="STRING" id="1123397.SAMN05660831_00884"/>
<feature type="region of interest" description="Disordered" evidence="2">
    <location>
        <begin position="1"/>
        <end position="31"/>
    </location>
</feature>
<evidence type="ECO:0000313" key="3">
    <source>
        <dbReference type="EMBL" id="SFD14934.1"/>
    </source>
</evidence>
<feature type="compositionally biased region" description="Basic and acidic residues" evidence="2">
    <location>
        <begin position="12"/>
        <end position="22"/>
    </location>
</feature>
<evidence type="ECO:0000256" key="1">
    <source>
        <dbReference type="SAM" id="Coils"/>
    </source>
</evidence>
<accession>A0A1I1PYG5</accession>
<keyword evidence="1" id="KW-0175">Coiled coil</keyword>
<reference evidence="3 4" key="1">
    <citation type="submission" date="2016-10" db="EMBL/GenBank/DDBJ databases">
        <authorList>
            <person name="de Groot N.N."/>
        </authorList>
    </citation>
    <scope>NUCLEOTIDE SEQUENCE [LARGE SCALE GENOMIC DNA]</scope>
    <source>
        <strain evidence="3 4">HL3</strain>
    </source>
</reference>
<gene>
    <name evidence="3" type="ORF">SAMN05660831_00884</name>
</gene>
<dbReference type="OrthoDB" id="662061at2"/>
<proteinExistence type="predicted"/>
<dbReference type="Pfam" id="PF10504">
    <property type="entry name" value="DUF2452"/>
    <property type="match status" value="1"/>
</dbReference>
<evidence type="ECO:0000313" key="4">
    <source>
        <dbReference type="Proteomes" id="UP000198611"/>
    </source>
</evidence>
<dbReference type="EMBL" id="FOMJ01000002">
    <property type="protein sequence ID" value="SFD14934.1"/>
    <property type="molecule type" value="Genomic_DNA"/>
</dbReference>
<dbReference type="AlphaFoldDB" id="A0A1I1PYG5"/>
<dbReference type="RefSeq" id="WP_093427551.1">
    <property type="nucleotide sequence ID" value="NZ_FOMJ01000002.1"/>
</dbReference>
<dbReference type="InterPro" id="IPR019534">
    <property type="entry name" value="DUF2452"/>
</dbReference>
<evidence type="ECO:0008006" key="5">
    <source>
        <dbReference type="Google" id="ProtNLM"/>
    </source>
</evidence>
<dbReference type="Proteomes" id="UP000198611">
    <property type="component" value="Unassembled WGS sequence"/>
</dbReference>
<evidence type="ECO:0000256" key="2">
    <source>
        <dbReference type="SAM" id="MobiDB-lite"/>
    </source>
</evidence>
<feature type="coiled-coil region" evidence="1">
    <location>
        <begin position="54"/>
        <end position="92"/>
    </location>
</feature>
<dbReference type="PANTHER" id="PTHR14553">
    <property type="entry name" value="UNCHARACTERIZED PROTEIN C1ORF50"/>
    <property type="match status" value="1"/>
</dbReference>
<organism evidence="3 4">
    <name type="scientific">Thiohalospira halophila DSM 15071</name>
    <dbReference type="NCBI Taxonomy" id="1123397"/>
    <lineage>
        <taxon>Bacteria</taxon>
        <taxon>Pseudomonadati</taxon>
        <taxon>Pseudomonadota</taxon>
        <taxon>Gammaproteobacteria</taxon>
        <taxon>Thiohalospirales</taxon>
        <taxon>Thiohalospiraceae</taxon>
        <taxon>Thiohalospira</taxon>
    </lineage>
</organism>
<sequence>MSDEQDNNSGESQDKGLRHMGPDHSSPYPVSRLATAFEPVDVSKELAEADSHLNTRVSAKLQVLADQIRSLQEEARKTLEEAQEDHDLHRAKCHFHRKPGHTYHLYEKADGSRYFSMVSPREWGGNHPDTYVNSYVLNQDMSWTPADQVGKAEESREMVAKLLENSGPGSE</sequence>
<name>A0A1I1PYG5_9GAMM</name>
<keyword evidence="4" id="KW-1185">Reference proteome</keyword>